<protein>
    <recommendedName>
        <fullName evidence="1">N-acetyltransferase domain-containing protein</fullName>
    </recommendedName>
</protein>
<dbReference type="STRING" id="1470200.PL75_02720"/>
<dbReference type="SUPFAM" id="SSF55729">
    <property type="entry name" value="Acyl-CoA N-acyltransferases (Nat)"/>
    <property type="match status" value="1"/>
</dbReference>
<dbReference type="InterPro" id="IPR000182">
    <property type="entry name" value="GNAT_dom"/>
</dbReference>
<dbReference type="EMBL" id="JTDO01000003">
    <property type="protein sequence ID" value="KLT73496.1"/>
    <property type="molecule type" value="Genomic_DNA"/>
</dbReference>
<dbReference type="AlphaFoldDB" id="A0A0J0YTR0"/>
<dbReference type="InterPro" id="IPR016181">
    <property type="entry name" value="Acyl_CoA_acyltransferase"/>
</dbReference>
<name>A0A0J0YTR0_9NEIS</name>
<dbReference type="CDD" id="cd04301">
    <property type="entry name" value="NAT_SF"/>
    <property type="match status" value="1"/>
</dbReference>
<evidence type="ECO:0000313" key="3">
    <source>
        <dbReference type="Proteomes" id="UP000036027"/>
    </source>
</evidence>
<evidence type="ECO:0000313" key="2">
    <source>
        <dbReference type="EMBL" id="KLT73496.1"/>
    </source>
</evidence>
<dbReference type="PROSITE" id="PS51186">
    <property type="entry name" value="GNAT"/>
    <property type="match status" value="1"/>
</dbReference>
<dbReference type="RefSeq" id="WP_047760373.1">
    <property type="nucleotide sequence ID" value="NZ_CP091510.1"/>
</dbReference>
<evidence type="ECO:0000259" key="1">
    <source>
        <dbReference type="PROSITE" id="PS51186"/>
    </source>
</evidence>
<proteinExistence type="predicted"/>
<accession>A0A0J0YTR0</accession>
<keyword evidence="3" id="KW-1185">Reference proteome</keyword>
<organism evidence="2 3">
    <name type="scientific">Neisseria arctica</name>
    <dbReference type="NCBI Taxonomy" id="1470200"/>
    <lineage>
        <taxon>Bacteria</taxon>
        <taxon>Pseudomonadati</taxon>
        <taxon>Pseudomonadota</taxon>
        <taxon>Betaproteobacteria</taxon>
        <taxon>Neisseriales</taxon>
        <taxon>Neisseriaceae</taxon>
        <taxon>Neisseria</taxon>
    </lineage>
</organism>
<dbReference type="Proteomes" id="UP000036027">
    <property type="component" value="Unassembled WGS sequence"/>
</dbReference>
<dbReference type="Gene3D" id="3.40.630.30">
    <property type="match status" value="1"/>
</dbReference>
<gene>
    <name evidence="2" type="ORF">PL75_02720</name>
</gene>
<reference evidence="2 3" key="1">
    <citation type="submission" date="2014-11" db="EMBL/GenBank/DDBJ databases">
        <title>Genome of a novel goose pathogen.</title>
        <authorList>
            <person name="Hansen C.M."/>
            <person name="Hueffer K."/>
            <person name="Choi S.C."/>
        </authorList>
    </citation>
    <scope>NUCLEOTIDE SEQUENCE [LARGE SCALE GENOMIC DNA]</scope>
    <source>
        <strain evidence="2 3">KH1503</strain>
    </source>
</reference>
<dbReference type="PATRIC" id="fig|1470200.3.peg.1625"/>
<comment type="caution">
    <text evidence="2">The sequence shown here is derived from an EMBL/GenBank/DDBJ whole genome shotgun (WGS) entry which is preliminary data.</text>
</comment>
<dbReference type="Pfam" id="PF13673">
    <property type="entry name" value="Acetyltransf_10"/>
    <property type="match status" value="1"/>
</dbReference>
<dbReference type="OrthoDB" id="9796171at2"/>
<sequence>MQTVLRCFYELGIHELYAILALRSRVFVVEQECPYQDPDGEKDFQALHLLIQDGQQLAAYARILPPSQGIPAIGRVVTAPEYRGKGMARNLMQQAIAVCRNRWPQTAIAIQAQSYLIDFYKSLGFTPVSIEYLEDGIPHVDMQLKAV</sequence>
<dbReference type="GO" id="GO:0016747">
    <property type="term" value="F:acyltransferase activity, transferring groups other than amino-acyl groups"/>
    <property type="evidence" value="ECO:0007669"/>
    <property type="project" value="InterPro"/>
</dbReference>
<feature type="domain" description="N-acetyltransferase" evidence="1">
    <location>
        <begin position="3"/>
        <end position="147"/>
    </location>
</feature>